<evidence type="ECO:0000259" key="5">
    <source>
        <dbReference type="Pfam" id="PF02317"/>
    </source>
</evidence>
<comment type="pathway">
    <text evidence="1">Cofactor biosynthesis; (R)-pantothenate biosynthesis; (R)-pantoate from 3-methyl-2-oxobutanoate: step 2/2.</text>
</comment>
<dbReference type="Pfam" id="PF02317">
    <property type="entry name" value="Octopine_DH"/>
    <property type="match status" value="1"/>
</dbReference>
<dbReference type="Pfam" id="PF02558">
    <property type="entry name" value="ApbA"/>
    <property type="match status" value="1"/>
</dbReference>
<evidence type="ECO:0000256" key="3">
    <source>
        <dbReference type="ARBA" id="ARBA00022655"/>
    </source>
</evidence>
<dbReference type="Gene3D" id="1.10.1040.10">
    <property type="entry name" value="N-(1-d-carboxylethyl)-l-norvaline Dehydrogenase, domain 2"/>
    <property type="match status" value="1"/>
</dbReference>
<dbReference type="Gene3D" id="3.40.50.720">
    <property type="entry name" value="NAD(P)-binding Rossmann-like Domain"/>
    <property type="match status" value="1"/>
</dbReference>
<dbReference type="InterPro" id="IPR008927">
    <property type="entry name" value="6-PGluconate_DH-like_C_sf"/>
</dbReference>
<evidence type="ECO:0000256" key="2">
    <source>
        <dbReference type="ARBA" id="ARBA00019465"/>
    </source>
</evidence>
<keyword evidence="3" id="KW-0566">Pantothenate biosynthesis</keyword>
<name>A0ABV0GKX3_9BURK</name>
<dbReference type="InterPro" id="IPR003421">
    <property type="entry name" value="Opine_DH"/>
</dbReference>
<dbReference type="SUPFAM" id="SSF51735">
    <property type="entry name" value="NAD(P)-binding Rossmann-fold domains"/>
    <property type="match status" value="1"/>
</dbReference>
<dbReference type="SUPFAM" id="SSF48179">
    <property type="entry name" value="6-phosphogluconate dehydrogenase C-terminal domain-like"/>
    <property type="match status" value="1"/>
</dbReference>
<keyword evidence="8" id="KW-1185">Reference proteome</keyword>
<comment type="catalytic activity">
    <reaction evidence="4">
        <text>(R)-pantoate + NADP(+) = 2-dehydropantoate + NADPH + H(+)</text>
        <dbReference type="Rhea" id="RHEA:16233"/>
        <dbReference type="ChEBI" id="CHEBI:11561"/>
        <dbReference type="ChEBI" id="CHEBI:15378"/>
        <dbReference type="ChEBI" id="CHEBI:15980"/>
        <dbReference type="ChEBI" id="CHEBI:57783"/>
        <dbReference type="ChEBI" id="CHEBI:58349"/>
        <dbReference type="EC" id="1.1.1.169"/>
    </reaction>
</comment>
<dbReference type="EMBL" id="JBDPZC010000016">
    <property type="protein sequence ID" value="MEO3715636.1"/>
    <property type="molecule type" value="Genomic_DNA"/>
</dbReference>
<dbReference type="InterPro" id="IPR013332">
    <property type="entry name" value="KPR_N"/>
</dbReference>
<dbReference type="InterPro" id="IPR051729">
    <property type="entry name" value="Opine/Lysopine_DH"/>
</dbReference>
<comment type="caution">
    <text evidence="7">The sequence shown here is derived from an EMBL/GenBank/DDBJ whole genome shotgun (WGS) entry which is preliminary data.</text>
</comment>
<protein>
    <recommendedName>
        <fullName evidence="2">2-dehydropantoate 2-reductase</fullName>
    </recommendedName>
</protein>
<gene>
    <name evidence="7" type="ORF">ABDJ40_22920</name>
</gene>
<dbReference type="PANTHER" id="PTHR38015">
    <property type="entry name" value="BLR6086 PROTEIN"/>
    <property type="match status" value="1"/>
</dbReference>
<evidence type="ECO:0000313" key="7">
    <source>
        <dbReference type="EMBL" id="MEO3715636.1"/>
    </source>
</evidence>
<accession>A0ABV0GKX3</accession>
<dbReference type="PANTHER" id="PTHR38015:SF1">
    <property type="entry name" value="OPINE DEHYDROGENASE DOMAIN-CONTAINING PROTEIN"/>
    <property type="match status" value="1"/>
</dbReference>
<evidence type="ECO:0000256" key="1">
    <source>
        <dbReference type="ARBA" id="ARBA00004994"/>
    </source>
</evidence>
<feature type="domain" description="Ketopantoate reductase N-terminal" evidence="6">
    <location>
        <begin position="6"/>
        <end position="106"/>
    </location>
</feature>
<dbReference type="Proteomes" id="UP001462640">
    <property type="component" value="Unassembled WGS sequence"/>
</dbReference>
<dbReference type="InterPro" id="IPR036291">
    <property type="entry name" value="NAD(P)-bd_dom_sf"/>
</dbReference>
<dbReference type="InterPro" id="IPR013328">
    <property type="entry name" value="6PGD_dom2"/>
</dbReference>
<reference evidence="7 8" key="1">
    <citation type="submission" date="2024-05" db="EMBL/GenBank/DDBJ databases">
        <title>Roseateles sp. 2.12 16S ribosomal RNA gene Genome sequencing and assembly.</title>
        <authorList>
            <person name="Woo H."/>
        </authorList>
    </citation>
    <scope>NUCLEOTIDE SEQUENCE [LARGE SCALE GENOMIC DNA]</scope>
    <source>
        <strain evidence="7 8">2.12</strain>
    </source>
</reference>
<proteinExistence type="predicted"/>
<evidence type="ECO:0000313" key="8">
    <source>
        <dbReference type="Proteomes" id="UP001462640"/>
    </source>
</evidence>
<feature type="domain" description="Opine dehydrogenase" evidence="5">
    <location>
        <begin position="177"/>
        <end position="322"/>
    </location>
</feature>
<sequence length="367" mass="40280">MDFPVSIIGAGHCGCAFAADLLHRGSRVLLYSHPEHARNLRAIHEAGGLQSAIKIEGTFAPELSMDLEKAVQFSRYLIITVPAYGHDDIIEQLAPFDLSQHVVICVTGNFFSLAARRSLRAKALLETSSSPYASRVENALVRILGIKSRMTIAALAPDSIGPLRLEVAQLFSMPLTWLGNVIEVGLSCITGVIHPTPTLLNLGWIESTKGDFYFYRQGMSKSVATVMEQVDQERLQVAQAFGLDLPATIDVMNDFYGGSYADLATFAAHSIEHNMNKVAPATLEHRFISQDVPYVLVPWYELGRKAGIECRTIRSVIHLASLAKGTDYLRTGRTLRKLGLHLLEKEDILELVGAPRSVVERASLQAS</sequence>
<evidence type="ECO:0000259" key="6">
    <source>
        <dbReference type="Pfam" id="PF02558"/>
    </source>
</evidence>
<evidence type="ECO:0000256" key="4">
    <source>
        <dbReference type="ARBA" id="ARBA00048793"/>
    </source>
</evidence>
<dbReference type="RefSeq" id="WP_347613203.1">
    <property type="nucleotide sequence ID" value="NZ_JBDPZC010000016.1"/>
</dbReference>
<organism evidence="7 8">
    <name type="scientific">Roseateles flavus</name>
    <dbReference type="NCBI Taxonomy" id="3149041"/>
    <lineage>
        <taxon>Bacteria</taxon>
        <taxon>Pseudomonadati</taxon>
        <taxon>Pseudomonadota</taxon>
        <taxon>Betaproteobacteria</taxon>
        <taxon>Burkholderiales</taxon>
        <taxon>Sphaerotilaceae</taxon>
        <taxon>Roseateles</taxon>
    </lineage>
</organism>